<dbReference type="OrthoDB" id="5790032at2759"/>
<keyword evidence="9 12" id="KW-1015">Disulfide bond</keyword>
<evidence type="ECO:0000256" key="11">
    <source>
        <dbReference type="PIRSR" id="PIRSR601461-1"/>
    </source>
</evidence>
<name>A0A2G5T6F1_9PELO</name>
<protein>
    <recommendedName>
        <fullName evidence="14">Peptidase A1 domain-containing protein</fullName>
    </recommendedName>
</protein>
<dbReference type="PROSITE" id="PS00141">
    <property type="entry name" value="ASP_PROTEASE"/>
    <property type="match status" value="1"/>
</dbReference>
<keyword evidence="5" id="KW-0732">Signal</keyword>
<evidence type="ECO:0000256" key="1">
    <source>
        <dbReference type="ARBA" id="ARBA00004613"/>
    </source>
</evidence>
<dbReference type="AlphaFoldDB" id="A0A2G5T6F1"/>
<dbReference type="FunFam" id="2.40.70.10:FF:000062">
    <property type="entry name" value="ASpartyl Protease"/>
    <property type="match status" value="1"/>
</dbReference>
<dbReference type="FunFam" id="2.40.70.10:FF:000058">
    <property type="entry name" value="ASpartyl Protease"/>
    <property type="match status" value="1"/>
</dbReference>
<evidence type="ECO:0000256" key="10">
    <source>
        <dbReference type="ARBA" id="ARBA00023180"/>
    </source>
</evidence>
<dbReference type="Pfam" id="PF00026">
    <property type="entry name" value="Asp"/>
    <property type="match status" value="1"/>
</dbReference>
<accession>A0A2G5T6F1</accession>
<dbReference type="PANTHER" id="PTHR47966:SF48">
    <property type="entry name" value="PEPTIDASE A1 DOMAIN-CONTAINING PROTEIN"/>
    <property type="match status" value="1"/>
</dbReference>
<keyword evidence="4 13" id="KW-0645">Protease</keyword>
<dbReference type="STRING" id="1611254.A0A2G5T6F1"/>
<dbReference type="InterPro" id="IPR021109">
    <property type="entry name" value="Peptidase_aspartic_dom_sf"/>
</dbReference>
<dbReference type="GO" id="GO:0004190">
    <property type="term" value="F:aspartic-type endopeptidase activity"/>
    <property type="evidence" value="ECO:0007669"/>
    <property type="project" value="UniProtKB-KW"/>
</dbReference>
<comment type="similarity">
    <text evidence="2 13">Belongs to the peptidase A1 family.</text>
</comment>
<dbReference type="InterPro" id="IPR001461">
    <property type="entry name" value="Aspartic_peptidase_A1"/>
</dbReference>
<reference evidence="16" key="1">
    <citation type="submission" date="2017-10" db="EMBL/GenBank/DDBJ databases">
        <title>Rapid genome shrinkage in a self-fertile nematode reveals novel sperm competition proteins.</title>
        <authorList>
            <person name="Yin D."/>
            <person name="Schwarz E.M."/>
            <person name="Thomas C.G."/>
            <person name="Felde R.L."/>
            <person name="Korf I.F."/>
            <person name="Cutter A.D."/>
            <person name="Schartner C.M."/>
            <person name="Ralston E.J."/>
            <person name="Meyer B.J."/>
            <person name="Haag E.S."/>
        </authorList>
    </citation>
    <scope>NUCLEOTIDE SEQUENCE [LARGE SCALE GENOMIC DNA]</scope>
    <source>
        <strain evidence="16">JU1422</strain>
    </source>
</reference>
<dbReference type="Gene3D" id="2.40.70.10">
    <property type="entry name" value="Acid Proteases"/>
    <property type="match status" value="2"/>
</dbReference>
<dbReference type="EMBL" id="PDUG01000005">
    <property type="protein sequence ID" value="PIC22840.1"/>
    <property type="molecule type" value="Genomic_DNA"/>
</dbReference>
<feature type="domain" description="Peptidase A1" evidence="14">
    <location>
        <begin position="70"/>
        <end position="396"/>
    </location>
</feature>
<evidence type="ECO:0000256" key="3">
    <source>
        <dbReference type="ARBA" id="ARBA00022525"/>
    </source>
</evidence>
<evidence type="ECO:0000259" key="14">
    <source>
        <dbReference type="PROSITE" id="PS51767"/>
    </source>
</evidence>
<dbReference type="InterPro" id="IPR001969">
    <property type="entry name" value="Aspartic_peptidase_AS"/>
</dbReference>
<evidence type="ECO:0000313" key="16">
    <source>
        <dbReference type="Proteomes" id="UP000230233"/>
    </source>
</evidence>
<evidence type="ECO:0000256" key="5">
    <source>
        <dbReference type="ARBA" id="ARBA00022729"/>
    </source>
</evidence>
<feature type="active site" evidence="11">
    <location>
        <position position="289"/>
    </location>
</feature>
<feature type="active site" evidence="11">
    <location>
        <position position="88"/>
    </location>
</feature>
<dbReference type="InterPro" id="IPR033121">
    <property type="entry name" value="PEPTIDASE_A1"/>
</dbReference>
<organism evidence="15 16">
    <name type="scientific">Caenorhabditis nigoni</name>
    <dbReference type="NCBI Taxonomy" id="1611254"/>
    <lineage>
        <taxon>Eukaryota</taxon>
        <taxon>Metazoa</taxon>
        <taxon>Ecdysozoa</taxon>
        <taxon>Nematoda</taxon>
        <taxon>Chromadorea</taxon>
        <taxon>Rhabditida</taxon>
        <taxon>Rhabditina</taxon>
        <taxon>Rhabditomorpha</taxon>
        <taxon>Rhabditoidea</taxon>
        <taxon>Rhabditidae</taxon>
        <taxon>Peloderinae</taxon>
        <taxon>Caenorhabditis</taxon>
    </lineage>
</organism>
<feature type="disulfide bond" evidence="12">
    <location>
        <begin position="101"/>
        <end position="105"/>
    </location>
</feature>
<keyword evidence="8" id="KW-0865">Zymogen</keyword>
<evidence type="ECO:0000313" key="15">
    <source>
        <dbReference type="EMBL" id="PIC22840.1"/>
    </source>
</evidence>
<evidence type="ECO:0000256" key="13">
    <source>
        <dbReference type="RuleBase" id="RU000454"/>
    </source>
</evidence>
<dbReference type="PROSITE" id="PS51767">
    <property type="entry name" value="PEPTIDASE_A1"/>
    <property type="match status" value="1"/>
</dbReference>
<evidence type="ECO:0000256" key="2">
    <source>
        <dbReference type="ARBA" id="ARBA00007447"/>
    </source>
</evidence>
<keyword evidence="16" id="KW-1185">Reference proteome</keyword>
<dbReference type="SUPFAM" id="SSF50630">
    <property type="entry name" value="Acid proteases"/>
    <property type="match status" value="1"/>
</dbReference>
<keyword evidence="6 13" id="KW-0064">Aspartyl protease</keyword>
<dbReference type="GO" id="GO:0005764">
    <property type="term" value="C:lysosome"/>
    <property type="evidence" value="ECO:0007669"/>
    <property type="project" value="TreeGrafter"/>
</dbReference>
<dbReference type="PANTHER" id="PTHR47966">
    <property type="entry name" value="BETA-SITE APP-CLEAVING ENZYME, ISOFORM A-RELATED"/>
    <property type="match status" value="1"/>
</dbReference>
<dbReference type="PRINTS" id="PR00792">
    <property type="entry name" value="PEPSIN"/>
</dbReference>
<gene>
    <name evidence="15" type="primary">Cni-asp-13</name>
    <name evidence="15" type="synonym">Cnig_chr_V.g16758</name>
    <name evidence="15" type="ORF">B9Z55_016758</name>
</gene>
<sequence>MITILLLLVASSTAAVLEHQLVWKESRMVQMIRNGEYPAYLEYRDRLVAARTSNLATVVQSATDYVYYEYMGNVTVGTPDQNFIVVLDTGSANLLIPGTNCTTYCENKRLFNEKESITYVATNKPWQIKYASGDAYGTLGIDTVKVCRKPDKISFHFQIGGSLETQLVIPNSYLGVADTVGSDFKWSPKEGVFGLAFTALAVDNITPPLINAINQGLLDQPIFTTWFGQRGALGTSASGAFTYGGLDRTHCGPVIGYAPLTNARHFQFQATGFSLGSYQSTTTYEVITDTATSFLCGPQAAIDSLAKAAGATWDQTNQVYNIPCGTDAGPIKMKIGAFNYVIRANNYILQIDTNSCLFAAIPQSYAGFGPAWILGGPFMRQYCNVHDIGQKRVGFCLSLQ</sequence>
<keyword evidence="3" id="KW-0964">Secreted</keyword>
<keyword evidence="7 13" id="KW-0378">Hydrolase</keyword>
<evidence type="ECO:0000256" key="8">
    <source>
        <dbReference type="ARBA" id="ARBA00023145"/>
    </source>
</evidence>
<dbReference type="GO" id="GO:0005576">
    <property type="term" value="C:extracellular region"/>
    <property type="evidence" value="ECO:0007669"/>
    <property type="project" value="UniProtKB-SubCell"/>
</dbReference>
<proteinExistence type="inferred from homology"/>
<dbReference type="GO" id="GO:0006508">
    <property type="term" value="P:proteolysis"/>
    <property type="evidence" value="ECO:0007669"/>
    <property type="project" value="UniProtKB-KW"/>
</dbReference>
<evidence type="ECO:0000256" key="7">
    <source>
        <dbReference type="ARBA" id="ARBA00022801"/>
    </source>
</evidence>
<dbReference type="CDD" id="cd05471">
    <property type="entry name" value="pepsin_like"/>
    <property type="match status" value="1"/>
</dbReference>
<evidence type="ECO:0000256" key="6">
    <source>
        <dbReference type="ARBA" id="ARBA00022750"/>
    </source>
</evidence>
<evidence type="ECO:0000256" key="9">
    <source>
        <dbReference type="ARBA" id="ARBA00023157"/>
    </source>
</evidence>
<evidence type="ECO:0000256" key="4">
    <source>
        <dbReference type="ARBA" id="ARBA00022670"/>
    </source>
</evidence>
<comment type="caution">
    <text evidence="15">The sequence shown here is derived from an EMBL/GenBank/DDBJ whole genome shotgun (WGS) entry which is preliminary data.</text>
</comment>
<dbReference type="Proteomes" id="UP000230233">
    <property type="component" value="Chromosome V"/>
</dbReference>
<dbReference type="InterPro" id="IPR034164">
    <property type="entry name" value="Pepsin-like_dom"/>
</dbReference>
<evidence type="ECO:0000256" key="12">
    <source>
        <dbReference type="PIRSR" id="PIRSR601461-2"/>
    </source>
</evidence>
<comment type="subcellular location">
    <subcellularLocation>
        <location evidence="1">Secreted</location>
    </subcellularLocation>
</comment>
<keyword evidence="10" id="KW-0325">Glycoprotein</keyword>